<gene>
    <name evidence="1" type="ORF">ADUPG1_000777</name>
</gene>
<comment type="caution">
    <text evidence="1">The sequence shown here is derived from an EMBL/GenBank/DDBJ whole genome shotgun (WGS) entry which is preliminary data.</text>
</comment>
<keyword evidence="2" id="KW-1185">Reference proteome</keyword>
<accession>A0ABQ5KCP1</accession>
<evidence type="ECO:0000313" key="1">
    <source>
        <dbReference type="EMBL" id="GKT28636.1"/>
    </source>
</evidence>
<protein>
    <submittedName>
        <fullName evidence="1">Uncharacterized protein</fullName>
    </submittedName>
</protein>
<name>A0ABQ5KCP1_9EUKA</name>
<dbReference type="Proteomes" id="UP001057375">
    <property type="component" value="Unassembled WGS sequence"/>
</dbReference>
<organism evidence="1 2">
    <name type="scientific">Aduncisulcus paluster</name>
    <dbReference type="NCBI Taxonomy" id="2918883"/>
    <lineage>
        <taxon>Eukaryota</taxon>
        <taxon>Metamonada</taxon>
        <taxon>Carpediemonas-like organisms</taxon>
        <taxon>Aduncisulcus</taxon>
    </lineage>
</organism>
<feature type="non-terminal residue" evidence="1">
    <location>
        <position position="1"/>
    </location>
</feature>
<evidence type="ECO:0000313" key="2">
    <source>
        <dbReference type="Proteomes" id="UP001057375"/>
    </source>
</evidence>
<sequence length="133" mass="15100">PEFDRGGKLDEIPAMFPEHKISVFYGQDDSPLERMIAALDDVDDQTTFIRVDGLHFGWLPGHARTMLEQAEKEELDCVKTEDDFPIQLTSDIYRLGALKKHTPFLRNDPIVRRIVSIPNSSCSMKLRNSSVPA</sequence>
<proteinExistence type="predicted"/>
<dbReference type="EMBL" id="BQXS01000403">
    <property type="protein sequence ID" value="GKT28636.1"/>
    <property type="molecule type" value="Genomic_DNA"/>
</dbReference>
<reference evidence="1" key="1">
    <citation type="submission" date="2022-03" db="EMBL/GenBank/DDBJ databases">
        <title>Draft genome sequence of Aduncisulcus paluster, a free-living microaerophilic Fornicata.</title>
        <authorList>
            <person name="Yuyama I."/>
            <person name="Kume K."/>
            <person name="Tamura T."/>
            <person name="Inagaki Y."/>
            <person name="Hashimoto T."/>
        </authorList>
    </citation>
    <scope>NUCLEOTIDE SEQUENCE</scope>
    <source>
        <strain evidence="1">NY0171</strain>
    </source>
</reference>